<dbReference type="EC" id="6.1.1.19" evidence="9"/>
<sequence length="666" mass="74709">MMTVLDVLEERIGAAMAAVVGTNECAAIVRPATDARFGDYQANGVMALAKQIKTNPRRLAEQVVERLDVADLCEPPEIAGPGFINLRLKPDYVAGQLLRINTDDSERLGIDPTAKAKNTVVDFSSPNIAKEMHVGHLRSTIIGDAICRALEFLGHPVIRQNHIGDWGTQFGRVILGLWHMCMAEKHGEPLYYRTELDELRRIAGSDQDLRTLCTRIRDRHEDDWSNDREGEQHFAPFLEGLNDRDVEGLWEQFLCVYQYVNALEDALAGMGLTVRTINRGREETIPYESLSRRITVMLQRQDRQEFDAWQFIRRLTLEHCGGIYRKLGVQLTDADVRGESFYNDKLPTVVGDLQASGLAVESDGATCVFPEGFKTKEGQPLPFIIRKSDGAFLYATTDLAALRYRVNELQADRIVYVTDARQIQHFQMLFAVADMAGWDRRDGEKVELAHVTFGSVLGEDARPLKTRSGENIKLKDLLDEAVERAKSVVEEKNPDLPPERKAEIAKAVGIGAVKYADYSNNRTSDYVFSFDKMLAMDGNTAPYMQYAYARIKSIERKAESKGVHIEDELHGIAALDLSEPTELDLGKHLARYGEAIESAAADYRPNYLTAYLYELAQKFSAFYTNCPVLDAPVAKRPTRLLLCDLTARTIRHGLSELLGIGVVDQM</sequence>
<keyword evidence="4 9" id="KW-0547">Nucleotide-binding</keyword>
<dbReference type="PROSITE" id="PS00178">
    <property type="entry name" value="AA_TRNA_LIGASE_I"/>
    <property type="match status" value="1"/>
</dbReference>
<dbReference type="SMART" id="SM00836">
    <property type="entry name" value="DALR_1"/>
    <property type="match status" value="1"/>
</dbReference>
<feature type="short sequence motif" description="'HIGH' region" evidence="9">
    <location>
        <begin position="126"/>
        <end position="136"/>
    </location>
</feature>
<dbReference type="PRINTS" id="PR01038">
    <property type="entry name" value="TRNASYNTHARG"/>
</dbReference>
<dbReference type="Pfam" id="PF05746">
    <property type="entry name" value="DALR_1"/>
    <property type="match status" value="1"/>
</dbReference>
<name>A0AAW6TSN9_9BACT</name>
<dbReference type="Pfam" id="PF03485">
    <property type="entry name" value="Arg_tRNA_synt_N"/>
    <property type="match status" value="1"/>
</dbReference>
<evidence type="ECO:0000256" key="1">
    <source>
        <dbReference type="ARBA" id="ARBA00005594"/>
    </source>
</evidence>
<dbReference type="InterPro" id="IPR001412">
    <property type="entry name" value="aa-tRNA-synth_I_CS"/>
</dbReference>
<dbReference type="InterPro" id="IPR009080">
    <property type="entry name" value="tRNAsynth_Ia_anticodon-bd"/>
</dbReference>
<dbReference type="RefSeq" id="WP_349243656.1">
    <property type="nucleotide sequence ID" value="NZ_JASCXX010000004.1"/>
</dbReference>
<evidence type="ECO:0000256" key="6">
    <source>
        <dbReference type="ARBA" id="ARBA00022917"/>
    </source>
</evidence>
<keyword evidence="14" id="KW-1185">Reference proteome</keyword>
<organism evidence="13 14">
    <name type="scientific">Anaerobaca lacustris</name>
    <dbReference type="NCBI Taxonomy" id="3044600"/>
    <lineage>
        <taxon>Bacteria</taxon>
        <taxon>Pseudomonadati</taxon>
        <taxon>Planctomycetota</taxon>
        <taxon>Phycisphaerae</taxon>
        <taxon>Sedimentisphaerales</taxon>
        <taxon>Anaerobacaceae</taxon>
        <taxon>Anaerobaca</taxon>
    </lineage>
</organism>
<evidence type="ECO:0000259" key="11">
    <source>
        <dbReference type="SMART" id="SM00836"/>
    </source>
</evidence>
<dbReference type="SUPFAM" id="SSF52374">
    <property type="entry name" value="Nucleotidylyl transferase"/>
    <property type="match status" value="1"/>
</dbReference>
<comment type="similarity">
    <text evidence="1 9 10">Belongs to the class-I aminoacyl-tRNA synthetase family.</text>
</comment>
<evidence type="ECO:0000256" key="4">
    <source>
        <dbReference type="ARBA" id="ARBA00022741"/>
    </source>
</evidence>
<feature type="domain" description="Arginyl tRNA synthetase N-terminal" evidence="12">
    <location>
        <begin position="6"/>
        <end position="88"/>
    </location>
</feature>
<comment type="catalytic activity">
    <reaction evidence="8 9">
        <text>tRNA(Arg) + L-arginine + ATP = L-arginyl-tRNA(Arg) + AMP + diphosphate</text>
        <dbReference type="Rhea" id="RHEA:20301"/>
        <dbReference type="Rhea" id="RHEA-COMP:9658"/>
        <dbReference type="Rhea" id="RHEA-COMP:9673"/>
        <dbReference type="ChEBI" id="CHEBI:30616"/>
        <dbReference type="ChEBI" id="CHEBI:32682"/>
        <dbReference type="ChEBI" id="CHEBI:33019"/>
        <dbReference type="ChEBI" id="CHEBI:78442"/>
        <dbReference type="ChEBI" id="CHEBI:78513"/>
        <dbReference type="ChEBI" id="CHEBI:456215"/>
        <dbReference type="EC" id="6.1.1.19"/>
    </reaction>
</comment>
<comment type="subunit">
    <text evidence="9">Monomer.</text>
</comment>
<comment type="subcellular location">
    <subcellularLocation>
        <location evidence="9">Cytoplasm</location>
    </subcellularLocation>
</comment>
<dbReference type="PANTHER" id="PTHR11956">
    <property type="entry name" value="ARGINYL-TRNA SYNTHETASE"/>
    <property type="match status" value="1"/>
</dbReference>
<dbReference type="FunFam" id="1.10.730.10:FF:000006">
    <property type="entry name" value="Arginyl-tRNA synthetase 2, mitochondrial"/>
    <property type="match status" value="1"/>
</dbReference>
<evidence type="ECO:0000313" key="13">
    <source>
        <dbReference type="EMBL" id="MDI6448247.1"/>
    </source>
</evidence>
<dbReference type="InterPro" id="IPR014729">
    <property type="entry name" value="Rossmann-like_a/b/a_fold"/>
</dbReference>
<dbReference type="GO" id="GO:0005737">
    <property type="term" value="C:cytoplasm"/>
    <property type="evidence" value="ECO:0007669"/>
    <property type="project" value="UniProtKB-SubCell"/>
</dbReference>
<gene>
    <name evidence="9 13" type="primary">argS</name>
    <name evidence="13" type="ORF">QJ522_04260</name>
</gene>
<dbReference type="SMART" id="SM01016">
    <property type="entry name" value="Arg_tRNA_synt_N"/>
    <property type="match status" value="1"/>
</dbReference>
<dbReference type="Proteomes" id="UP001431776">
    <property type="component" value="Unassembled WGS sequence"/>
</dbReference>
<dbReference type="AlphaFoldDB" id="A0AAW6TSN9"/>
<dbReference type="InterPro" id="IPR001278">
    <property type="entry name" value="Arg-tRNA-ligase"/>
</dbReference>
<keyword evidence="2 9" id="KW-0963">Cytoplasm</keyword>
<dbReference type="InterPro" id="IPR036695">
    <property type="entry name" value="Arg-tRNA-synth_N_sf"/>
</dbReference>
<dbReference type="InterPro" id="IPR008909">
    <property type="entry name" value="DALR_anticod-bd"/>
</dbReference>
<dbReference type="SUPFAM" id="SSF55190">
    <property type="entry name" value="Arginyl-tRNA synthetase (ArgRS), N-terminal 'additional' domain"/>
    <property type="match status" value="1"/>
</dbReference>
<dbReference type="HAMAP" id="MF_00123">
    <property type="entry name" value="Arg_tRNA_synth"/>
    <property type="match status" value="1"/>
</dbReference>
<evidence type="ECO:0000256" key="5">
    <source>
        <dbReference type="ARBA" id="ARBA00022840"/>
    </source>
</evidence>
<dbReference type="InterPro" id="IPR035684">
    <property type="entry name" value="ArgRS_core"/>
</dbReference>
<comment type="caution">
    <text evidence="13">The sequence shown here is derived from an EMBL/GenBank/DDBJ whole genome shotgun (WGS) entry which is preliminary data.</text>
</comment>
<dbReference type="CDD" id="cd07956">
    <property type="entry name" value="Anticodon_Ia_Arg"/>
    <property type="match status" value="1"/>
</dbReference>
<evidence type="ECO:0000256" key="7">
    <source>
        <dbReference type="ARBA" id="ARBA00023146"/>
    </source>
</evidence>
<keyword evidence="5 9" id="KW-0067">ATP-binding</keyword>
<feature type="domain" description="DALR anticodon binding" evidence="11">
    <location>
        <begin position="544"/>
        <end position="666"/>
    </location>
</feature>
<dbReference type="CDD" id="cd00671">
    <property type="entry name" value="ArgRS_core"/>
    <property type="match status" value="1"/>
</dbReference>
<dbReference type="Gene3D" id="3.40.50.620">
    <property type="entry name" value="HUPs"/>
    <property type="match status" value="1"/>
</dbReference>
<dbReference type="EMBL" id="JASCXX010000004">
    <property type="protein sequence ID" value="MDI6448247.1"/>
    <property type="molecule type" value="Genomic_DNA"/>
</dbReference>
<dbReference type="InterPro" id="IPR005148">
    <property type="entry name" value="Arg-tRNA-synth_N"/>
</dbReference>
<dbReference type="GO" id="GO:0005524">
    <property type="term" value="F:ATP binding"/>
    <property type="evidence" value="ECO:0007669"/>
    <property type="project" value="UniProtKB-UniRule"/>
</dbReference>
<dbReference type="SUPFAM" id="SSF47323">
    <property type="entry name" value="Anticodon-binding domain of a subclass of class I aminoacyl-tRNA synthetases"/>
    <property type="match status" value="1"/>
</dbReference>
<evidence type="ECO:0000256" key="8">
    <source>
        <dbReference type="ARBA" id="ARBA00049339"/>
    </source>
</evidence>
<reference evidence="13" key="1">
    <citation type="submission" date="2023-05" db="EMBL/GenBank/DDBJ databases">
        <title>Anaerotaeda fermentans gen. nov., sp. nov., a novel anaerobic planctomycete of the new family within the order Sedimentisphaerales isolated from Taman Peninsula, Russia.</title>
        <authorList>
            <person name="Khomyakova M.A."/>
            <person name="Merkel A.Y."/>
            <person name="Slobodkin A.I."/>
        </authorList>
    </citation>
    <scope>NUCLEOTIDE SEQUENCE</scope>
    <source>
        <strain evidence="13">M17dextr</strain>
    </source>
</reference>
<evidence type="ECO:0000256" key="10">
    <source>
        <dbReference type="RuleBase" id="RU363038"/>
    </source>
</evidence>
<evidence type="ECO:0000256" key="3">
    <source>
        <dbReference type="ARBA" id="ARBA00022598"/>
    </source>
</evidence>
<evidence type="ECO:0000256" key="2">
    <source>
        <dbReference type="ARBA" id="ARBA00022490"/>
    </source>
</evidence>
<keyword evidence="6 9" id="KW-0648">Protein biosynthesis</keyword>
<dbReference type="GO" id="GO:0004814">
    <property type="term" value="F:arginine-tRNA ligase activity"/>
    <property type="evidence" value="ECO:0007669"/>
    <property type="project" value="UniProtKB-UniRule"/>
</dbReference>
<protein>
    <recommendedName>
        <fullName evidence="9">Arginine--tRNA ligase</fullName>
        <ecNumber evidence="9">6.1.1.19</ecNumber>
    </recommendedName>
    <alternativeName>
        <fullName evidence="9">Arginyl-tRNA synthetase</fullName>
        <shortName evidence="9">ArgRS</shortName>
    </alternativeName>
</protein>
<proteinExistence type="inferred from homology"/>
<dbReference type="Gene3D" id="3.30.1360.70">
    <property type="entry name" value="Arginyl tRNA synthetase N-terminal domain"/>
    <property type="match status" value="1"/>
</dbReference>
<accession>A0AAW6TSN9</accession>
<dbReference type="PANTHER" id="PTHR11956:SF5">
    <property type="entry name" value="ARGININE--TRNA LIGASE, CYTOPLASMIC"/>
    <property type="match status" value="1"/>
</dbReference>
<dbReference type="Gene3D" id="1.10.730.10">
    <property type="entry name" value="Isoleucyl-tRNA Synthetase, Domain 1"/>
    <property type="match status" value="1"/>
</dbReference>
<evidence type="ECO:0000259" key="12">
    <source>
        <dbReference type="SMART" id="SM01016"/>
    </source>
</evidence>
<keyword evidence="7 9" id="KW-0030">Aminoacyl-tRNA synthetase</keyword>
<dbReference type="NCBIfam" id="TIGR00456">
    <property type="entry name" value="argS"/>
    <property type="match status" value="1"/>
</dbReference>
<dbReference type="GO" id="GO:0006420">
    <property type="term" value="P:arginyl-tRNA aminoacylation"/>
    <property type="evidence" value="ECO:0007669"/>
    <property type="project" value="UniProtKB-UniRule"/>
</dbReference>
<evidence type="ECO:0000313" key="14">
    <source>
        <dbReference type="Proteomes" id="UP001431776"/>
    </source>
</evidence>
<evidence type="ECO:0000256" key="9">
    <source>
        <dbReference type="HAMAP-Rule" id="MF_00123"/>
    </source>
</evidence>
<keyword evidence="3 9" id="KW-0436">Ligase</keyword>
<dbReference type="Pfam" id="PF00750">
    <property type="entry name" value="tRNA-synt_1d"/>
    <property type="match status" value="2"/>
</dbReference>